<feature type="region of interest" description="Disordered" evidence="1">
    <location>
        <begin position="1"/>
        <end position="45"/>
    </location>
</feature>
<dbReference type="Proteomes" id="UP001046870">
    <property type="component" value="Chromosome 18"/>
</dbReference>
<dbReference type="OrthoDB" id="8937883at2759"/>
<organism evidence="2 3">
    <name type="scientific">Megalops atlanticus</name>
    <name type="common">Tarpon</name>
    <name type="synonym">Clupea gigantea</name>
    <dbReference type="NCBI Taxonomy" id="7932"/>
    <lineage>
        <taxon>Eukaryota</taxon>
        <taxon>Metazoa</taxon>
        <taxon>Chordata</taxon>
        <taxon>Craniata</taxon>
        <taxon>Vertebrata</taxon>
        <taxon>Euteleostomi</taxon>
        <taxon>Actinopterygii</taxon>
        <taxon>Neopterygii</taxon>
        <taxon>Teleostei</taxon>
        <taxon>Elopiformes</taxon>
        <taxon>Megalopidae</taxon>
        <taxon>Megalops</taxon>
    </lineage>
</organism>
<accession>A0A9D3T477</accession>
<comment type="caution">
    <text evidence="2">The sequence shown here is derived from an EMBL/GenBank/DDBJ whole genome shotgun (WGS) entry which is preliminary data.</text>
</comment>
<name>A0A9D3T477_MEGAT</name>
<gene>
    <name evidence="2" type="ORF">MATL_G00202720</name>
</gene>
<proteinExistence type="predicted"/>
<protein>
    <submittedName>
        <fullName evidence="2">Uncharacterized protein</fullName>
    </submittedName>
</protein>
<keyword evidence="3" id="KW-1185">Reference proteome</keyword>
<evidence type="ECO:0000313" key="3">
    <source>
        <dbReference type="Proteomes" id="UP001046870"/>
    </source>
</evidence>
<evidence type="ECO:0000256" key="1">
    <source>
        <dbReference type="SAM" id="MobiDB-lite"/>
    </source>
</evidence>
<reference evidence="2" key="1">
    <citation type="submission" date="2021-01" db="EMBL/GenBank/DDBJ databases">
        <authorList>
            <person name="Zahm M."/>
            <person name="Roques C."/>
            <person name="Cabau C."/>
            <person name="Klopp C."/>
            <person name="Donnadieu C."/>
            <person name="Jouanno E."/>
            <person name="Lampietro C."/>
            <person name="Louis A."/>
            <person name="Herpin A."/>
            <person name="Echchiki A."/>
            <person name="Berthelot C."/>
            <person name="Parey E."/>
            <person name="Roest-Crollius H."/>
            <person name="Braasch I."/>
            <person name="Postlethwait J."/>
            <person name="Bobe J."/>
            <person name="Montfort J."/>
            <person name="Bouchez O."/>
            <person name="Begum T."/>
            <person name="Mejri S."/>
            <person name="Adams A."/>
            <person name="Chen W.-J."/>
            <person name="Guiguen Y."/>
        </authorList>
    </citation>
    <scope>NUCLEOTIDE SEQUENCE</scope>
    <source>
        <strain evidence="2">YG-15Mar2019-1</strain>
        <tissue evidence="2">Brain</tissue>
    </source>
</reference>
<evidence type="ECO:0000313" key="2">
    <source>
        <dbReference type="EMBL" id="KAG7460799.1"/>
    </source>
</evidence>
<dbReference type="EMBL" id="JAFDVH010000018">
    <property type="protein sequence ID" value="KAG7460799.1"/>
    <property type="molecule type" value="Genomic_DNA"/>
</dbReference>
<sequence>MMSAGHSCPNFHAGSQSKEFPLRNGRAGKSGSQHPPETSKGRVVSLQNSVKEGTLNFLSSIEYSRCELQPRPSRIPVSRARALAAHGLARSVSVAESTSMRVWKLIKPGIKKQLLLSGVSGKETPSLHVSSRALLKKTGRSSFYTVDLDTEDKGTTSQQEIPTTHLVTEPVPLCKKLPLYSEA</sequence>
<dbReference type="AlphaFoldDB" id="A0A9D3T477"/>